<dbReference type="Proteomes" id="UP000799753">
    <property type="component" value="Unassembled WGS sequence"/>
</dbReference>
<name>A0A6A6RUH5_9PLEO</name>
<sequence length="192" mass="21630">MVELGERLRSHFFGHNGDQTGIVEGCERNRGLGDCNLTVCAFSLRVTVFHPASSQTFCLIYTLSCPLGPLTVLSSTFLQFRIRNYHGLLHPPHIPTLRSPIPNRQAFCGFVIGTFPGYSENNVINNEPFAKVNCNALIEMESVENIEVRQHCYFSFYKEEHCIDDKPLAVAGSNMRQDLDPNIKYYVCGLIP</sequence>
<organism evidence="1 2">
    <name type="scientific">Massarina eburnea CBS 473.64</name>
    <dbReference type="NCBI Taxonomy" id="1395130"/>
    <lineage>
        <taxon>Eukaryota</taxon>
        <taxon>Fungi</taxon>
        <taxon>Dikarya</taxon>
        <taxon>Ascomycota</taxon>
        <taxon>Pezizomycotina</taxon>
        <taxon>Dothideomycetes</taxon>
        <taxon>Pleosporomycetidae</taxon>
        <taxon>Pleosporales</taxon>
        <taxon>Massarineae</taxon>
        <taxon>Massarinaceae</taxon>
        <taxon>Massarina</taxon>
    </lineage>
</organism>
<protein>
    <submittedName>
        <fullName evidence="1">Uncharacterized protein</fullName>
    </submittedName>
</protein>
<proteinExistence type="predicted"/>
<gene>
    <name evidence="1" type="ORF">P280DRAFT_85849</name>
</gene>
<dbReference type="AlphaFoldDB" id="A0A6A6RUH5"/>
<reference evidence="1" key="1">
    <citation type="journal article" date="2020" name="Stud. Mycol.">
        <title>101 Dothideomycetes genomes: a test case for predicting lifestyles and emergence of pathogens.</title>
        <authorList>
            <person name="Haridas S."/>
            <person name="Albert R."/>
            <person name="Binder M."/>
            <person name="Bloem J."/>
            <person name="Labutti K."/>
            <person name="Salamov A."/>
            <person name="Andreopoulos B."/>
            <person name="Baker S."/>
            <person name="Barry K."/>
            <person name="Bills G."/>
            <person name="Bluhm B."/>
            <person name="Cannon C."/>
            <person name="Castanera R."/>
            <person name="Culley D."/>
            <person name="Daum C."/>
            <person name="Ezra D."/>
            <person name="Gonzalez J."/>
            <person name="Henrissat B."/>
            <person name="Kuo A."/>
            <person name="Liang C."/>
            <person name="Lipzen A."/>
            <person name="Lutzoni F."/>
            <person name="Magnuson J."/>
            <person name="Mondo S."/>
            <person name="Nolan M."/>
            <person name="Ohm R."/>
            <person name="Pangilinan J."/>
            <person name="Park H.-J."/>
            <person name="Ramirez L."/>
            <person name="Alfaro M."/>
            <person name="Sun H."/>
            <person name="Tritt A."/>
            <person name="Yoshinaga Y."/>
            <person name="Zwiers L.-H."/>
            <person name="Turgeon B."/>
            <person name="Goodwin S."/>
            <person name="Spatafora J."/>
            <person name="Crous P."/>
            <person name="Grigoriev I."/>
        </authorList>
    </citation>
    <scope>NUCLEOTIDE SEQUENCE</scope>
    <source>
        <strain evidence="1">CBS 473.64</strain>
    </source>
</reference>
<evidence type="ECO:0000313" key="2">
    <source>
        <dbReference type="Proteomes" id="UP000799753"/>
    </source>
</evidence>
<evidence type="ECO:0000313" key="1">
    <source>
        <dbReference type="EMBL" id="KAF2637918.1"/>
    </source>
</evidence>
<keyword evidence="2" id="KW-1185">Reference proteome</keyword>
<accession>A0A6A6RUH5</accession>
<dbReference type="EMBL" id="MU006791">
    <property type="protein sequence ID" value="KAF2637918.1"/>
    <property type="molecule type" value="Genomic_DNA"/>
</dbReference>